<feature type="transmembrane region" description="Helical" evidence="1">
    <location>
        <begin position="420"/>
        <end position="439"/>
    </location>
</feature>
<feature type="transmembrane region" description="Helical" evidence="1">
    <location>
        <begin position="171"/>
        <end position="193"/>
    </location>
</feature>
<evidence type="ECO:0000259" key="2">
    <source>
        <dbReference type="Pfam" id="PF13231"/>
    </source>
</evidence>
<dbReference type="RefSeq" id="WP_127080467.1">
    <property type="nucleotide sequence ID" value="NZ_RSCL01000004.1"/>
</dbReference>
<comment type="caution">
    <text evidence="3">The sequence shown here is derived from an EMBL/GenBank/DDBJ whole genome shotgun (WGS) entry which is preliminary data.</text>
</comment>
<dbReference type="Proteomes" id="UP000271624">
    <property type="component" value="Unassembled WGS sequence"/>
</dbReference>
<feature type="transmembrane region" description="Helical" evidence="1">
    <location>
        <begin position="334"/>
        <end position="352"/>
    </location>
</feature>
<feature type="transmembrane region" description="Helical" evidence="1">
    <location>
        <begin position="445"/>
        <end position="463"/>
    </location>
</feature>
<evidence type="ECO:0000256" key="1">
    <source>
        <dbReference type="SAM" id="Phobius"/>
    </source>
</evidence>
<gene>
    <name evidence="3" type="ORF">DSM106972_018360</name>
</gene>
<feature type="transmembrane region" description="Helical" evidence="1">
    <location>
        <begin position="199"/>
        <end position="219"/>
    </location>
</feature>
<organism evidence="3 4">
    <name type="scientific">Dulcicalothrix desertica PCC 7102</name>
    <dbReference type="NCBI Taxonomy" id="232991"/>
    <lineage>
        <taxon>Bacteria</taxon>
        <taxon>Bacillati</taxon>
        <taxon>Cyanobacteriota</taxon>
        <taxon>Cyanophyceae</taxon>
        <taxon>Nostocales</taxon>
        <taxon>Calotrichaceae</taxon>
        <taxon>Dulcicalothrix</taxon>
    </lineage>
</organism>
<keyword evidence="1" id="KW-0472">Membrane</keyword>
<feature type="transmembrane region" description="Helical" evidence="1">
    <location>
        <begin position="226"/>
        <end position="243"/>
    </location>
</feature>
<dbReference type="AlphaFoldDB" id="A0A3S1B9J1"/>
<dbReference type="Pfam" id="PF13231">
    <property type="entry name" value="PMT_2"/>
    <property type="match status" value="1"/>
</dbReference>
<proteinExistence type="predicted"/>
<dbReference type="InterPro" id="IPR038731">
    <property type="entry name" value="RgtA/B/C-like"/>
</dbReference>
<feature type="transmembrane region" description="Helical" evidence="1">
    <location>
        <begin position="27"/>
        <end position="45"/>
    </location>
</feature>
<feature type="transmembrane region" description="Helical" evidence="1">
    <location>
        <begin position="57"/>
        <end position="76"/>
    </location>
</feature>
<feature type="transmembrane region" description="Helical" evidence="1">
    <location>
        <begin position="395"/>
        <end position="413"/>
    </location>
</feature>
<feature type="transmembrane region" description="Helical" evidence="1">
    <location>
        <begin position="294"/>
        <end position="314"/>
    </location>
</feature>
<feature type="transmembrane region" description="Helical" evidence="1">
    <location>
        <begin position="96"/>
        <end position="115"/>
    </location>
</feature>
<reference evidence="3" key="1">
    <citation type="submission" date="2018-12" db="EMBL/GenBank/DDBJ databases">
        <authorList>
            <person name="Will S."/>
            <person name="Neumann-Schaal M."/>
            <person name="Henke P."/>
        </authorList>
    </citation>
    <scope>NUCLEOTIDE SEQUENCE</scope>
    <source>
        <strain evidence="3">PCC 7102</strain>
    </source>
</reference>
<sequence>MLLILPIIALTFLYCIFYNLNNRNTSWRLSIISSAVIWGLIVIAITESLSWFNLIRFESLFSTWLVIDVVIIVFYFQITSQNSRVINLKQSKLSTLLLSGVGFIIVSTGLIGLVAPPNNWNSMDYHIPRVVHWIQNSSVAHYPVSYTPQLYQNPWFEYVIMHFQILSGGDYFANSVQWLSMIGCLIGVSLIAKQLEANSLGQTFATVAAATIPMGILQASSTQNDYVEAFWLVCLACYSLIIIDKGKKTTWDTYLLFGCSLGLCILTKGTAYFYILPFLIWVTLSQIKYLRFSVWKPALFVASFALVININHYLRNYFVFNSPLGEPGNYMNEILGVNVIISNILRNLALHISTPIGFSGEENGAGNLLHLLLTLTCIVIFIFRNQLKLKFPKQAGSYILTVCTTFCIFCYLVKWQPWNARLHLPFFVLLTPFLGLILSNLPRKVIHSIAIVLILSALPWVFFNRYKPVIGSNNIFQTPRIEQYFKNRPELQQPYIQAVQYLNSNQCYKVGLMMGQDTWEYPLWIIMQQYPENEYTIRHVNVFNASSVKEELPENNFKPCGLIYMYTKRSKLQKVEQIKYNNDTFVQGWDLAPVSVLMRK</sequence>
<dbReference type="EMBL" id="RSCL01000004">
    <property type="protein sequence ID" value="RUT07576.1"/>
    <property type="molecule type" value="Genomic_DNA"/>
</dbReference>
<keyword evidence="1" id="KW-1133">Transmembrane helix</keyword>
<evidence type="ECO:0000313" key="4">
    <source>
        <dbReference type="Proteomes" id="UP000271624"/>
    </source>
</evidence>
<name>A0A3S1B9J1_9CYAN</name>
<keyword evidence="1" id="KW-0812">Transmembrane</keyword>
<reference evidence="3" key="2">
    <citation type="journal article" date="2019" name="Genome Biol. Evol.">
        <title>Day and night: Metabolic profiles and evolutionary relationships of six axenic non-marine cyanobacteria.</title>
        <authorList>
            <person name="Will S.E."/>
            <person name="Henke P."/>
            <person name="Boedeker C."/>
            <person name="Huang S."/>
            <person name="Brinkmann H."/>
            <person name="Rohde M."/>
            <person name="Jarek M."/>
            <person name="Friedl T."/>
            <person name="Seufert S."/>
            <person name="Schumacher M."/>
            <person name="Overmann J."/>
            <person name="Neumann-Schaal M."/>
            <person name="Petersen J."/>
        </authorList>
    </citation>
    <scope>NUCLEOTIDE SEQUENCE [LARGE SCALE GENOMIC DNA]</scope>
    <source>
        <strain evidence="3">PCC 7102</strain>
    </source>
</reference>
<protein>
    <recommendedName>
        <fullName evidence="2">Glycosyltransferase RgtA/B/C/D-like domain-containing protein</fullName>
    </recommendedName>
</protein>
<keyword evidence="4" id="KW-1185">Reference proteome</keyword>
<feature type="transmembrane region" description="Helical" evidence="1">
    <location>
        <begin position="364"/>
        <end position="383"/>
    </location>
</feature>
<accession>A0A3S1B9J1</accession>
<evidence type="ECO:0000313" key="3">
    <source>
        <dbReference type="EMBL" id="RUT07576.1"/>
    </source>
</evidence>
<dbReference type="OrthoDB" id="9764517at2"/>
<feature type="domain" description="Glycosyltransferase RgtA/B/C/D-like" evidence="2">
    <location>
        <begin position="157"/>
        <end position="308"/>
    </location>
</feature>
<feature type="transmembrane region" description="Helical" evidence="1">
    <location>
        <begin position="255"/>
        <end position="282"/>
    </location>
</feature>